<dbReference type="RefSeq" id="WP_213123267.1">
    <property type="nucleotide sequence ID" value="NZ_JAGYPG010000001.1"/>
</dbReference>
<dbReference type="InterPro" id="IPR003760">
    <property type="entry name" value="PnrA-like"/>
</dbReference>
<sequence length="367" mass="39588">MKKRNIGLLLSLILAVGMLLGACGSSNNNNNNKKNEGTNGAQENKNFTAAMVTDEGGVDDKSFNQSAWEGLVEYGKDNNLEKGKNGYNYYQSKNEADFSTNLNAAVRDKFDIIYGVGFKLTDAIAKIADQRKESHFVIVDSVVPDKDNVASITFKEHEGSYLVGVVAGLMTKSNKIGFVGGIESDLINKFATGFEAGVKEVNPNATVDIQFAGTFTDSSKAQAIAAAQYSSGADIIYHAAGGAGLGVFTEAKNLKQKDPNRDVWVIGVDRDQHPEGDVKIGDKTENITLTSMVKRVDVAVKDVTLKAKDGNFPGGEILEYGMEENGIKISDSKEHLTDDVLAKVAEYEGKIKNGDVTVPDKLEKKKK</sequence>
<comment type="subcellular location">
    <subcellularLocation>
        <location evidence="1">Cell membrane</location>
        <topology evidence="1">Lipid-anchor</topology>
    </subcellularLocation>
</comment>
<dbReference type="Pfam" id="PF02608">
    <property type="entry name" value="Bmp"/>
    <property type="match status" value="1"/>
</dbReference>
<dbReference type="AlphaFoldDB" id="A0A942YG68"/>
<dbReference type="InterPro" id="IPR028082">
    <property type="entry name" value="Peripla_BP_I"/>
</dbReference>
<feature type="domain" description="ABC transporter substrate-binding protein PnrA-like" evidence="8">
    <location>
        <begin position="48"/>
        <end position="360"/>
    </location>
</feature>
<dbReference type="CDD" id="cd06354">
    <property type="entry name" value="PBP1_PrnA-like"/>
    <property type="match status" value="1"/>
</dbReference>
<evidence type="ECO:0000256" key="1">
    <source>
        <dbReference type="ARBA" id="ARBA00004193"/>
    </source>
</evidence>
<gene>
    <name evidence="9" type="ORF">KHA97_03005</name>
</gene>
<evidence type="ECO:0000313" key="9">
    <source>
        <dbReference type="EMBL" id="MBS4194045.1"/>
    </source>
</evidence>
<name>A0A942YG68_9BACI</name>
<evidence type="ECO:0000256" key="6">
    <source>
        <dbReference type="ARBA" id="ARBA00023288"/>
    </source>
</evidence>
<dbReference type="InterPro" id="IPR050957">
    <property type="entry name" value="BMP_lipoprotein"/>
</dbReference>
<evidence type="ECO:0000256" key="2">
    <source>
        <dbReference type="ARBA" id="ARBA00008610"/>
    </source>
</evidence>
<feature type="chain" id="PRO_5038636036" evidence="7">
    <location>
        <begin position="22"/>
        <end position="367"/>
    </location>
</feature>
<dbReference type="GO" id="GO:0005886">
    <property type="term" value="C:plasma membrane"/>
    <property type="evidence" value="ECO:0007669"/>
    <property type="project" value="UniProtKB-SubCell"/>
</dbReference>
<keyword evidence="10" id="KW-1185">Reference proteome</keyword>
<dbReference type="PANTHER" id="PTHR34296:SF2">
    <property type="entry name" value="ABC TRANSPORTER GUANOSINE-BINDING PROTEIN NUPN"/>
    <property type="match status" value="1"/>
</dbReference>
<dbReference type="PROSITE" id="PS51257">
    <property type="entry name" value="PROKAR_LIPOPROTEIN"/>
    <property type="match status" value="1"/>
</dbReference>
<feature type="signal peptide" evidence="7">
    <location>
        <begin position="1"/>
        <end position="21"/>
    </location>
</feature>
<organism evidence="9 10">
    <name type="scientific">Lederbergia citri</name>
    <dbReference type="NCBI Taxonomy" id="2833580"/>
    <lineage>
        <taxon>Bacteria</taxon>
        <taxon>Bacillati</taxon>
        <taxon>Bacillota</taxon>
        <taxon>Bacilli</taxon>
        <taxon>Bacillales</taxon>
        <taxon>Bacillaceae</taxon>
        <taxon>Lederbergia</taxon>
    </lineage>
</organism>
<dbReference type="Gene3D" id="3.40.50.2300">
    <property type="match status" value="2"/>
</dbReference>
<dbReference type="SUPFAM" id="SSF53822">
    <property type="entry name" value="Periplasmic binding protein-like I"/>
    <property type="match status" value="1"/>
</dbReference>
<evidence type="ECO:0000256" key="7">
    <source>
        <dbReference type="SAM" id="SignalP"/>
    </source>
</evidence>
<reference evidence="9 10" key="1">
    <citation type="submission" date="2021-05" db="EMBL/GenBank/DDBJ databases">
        <title>Novel Bacillus species.</title>
        <authorList>
            <person name="Liu G."/>
        </authorList>
    </citation>
    <scope>NUCLEOTIDE SEQUENCE [LARGE SCALE GENOMIC DNA]</scope>
    <source>
        <strain evidence="10">FJAT-49780</strain>
    </source>
</reference>
<keyword evidence="3" id="KW-1003">Cell membrane</keyword>
<protein>
    <submittedName>
        <fullName evidence="9">BMP family protein</fullName>
    </submittedName>
</protein>
<keyword evidence="4 7" id="KW-0732">Signal</keyword>
<comment type="similarity">
    <text evidence="2">Belongs to the BMP lipoprotein family.</text>
</comment>
<dbReference type="EMBL" id="JAGYPG010000001">
    <property type="protein sequence ID" value="MBS4194045.1"/>
    <property type="molecule type" value="Genomic_DNA"/>
</dbReference>
<evidence type="ECO:0000256" key="3">
    <source>
        <dbReference type="ARBA" id="ARBA00022475"/>
    </source>
</evidence>
<proteinExistence type="inferred from homology"/>
<comment type="caution">
    <text evidence="9">The sequence shown here is derived from an EMBL/GenBank/DDBJ whole genome shotgun (WGS) entry which is preliminary data.</text>
</comment>
<dbReference type="PANTHER" id="PTHR34296">
    <property type="entry name" value="TRANSCRIPTIONAL ACTIVATOR PROTEIN MED"/>
    <property type="match status" value="1"/>
</dbReference>
<keyword evidence="6" id="KW-0449">Lipoprotein</keyword>
<evidence type="ECO:0000256" key="4">
    <source>
        <dbReference type="ARBA" id="ARBA00022729"/>
    </source>
</evidence>
<evidence type="ECO:0000313" key="10">
    <source>
        <dbReference type="Proteomes" id="UP000681414"/>
    </source>
</evidence>
<accession>A0A942YG68</accession>
<evidence type="ECO:0000259" key="8">
    <source>
        <dbReference type="Pfam" id="PF02608"/>
    </source>
</evidence>
<evidence type="ECO:0000256" key="5">
    <source>
        <dbReference type="ARBA" id="ARBA00023136"/>
    </source>
</evidence>
<keyword evidence="5" id="KW-0472">Membrane</keyword>
<dbReference type="Proteomes" id="UP000681414">
    <property type="component" value="Unassembled WGS sequence"/>
</dbReference>